<gene>
    <name evidence="1" type="ORF">C3Z13_00620</name>
</gene>
<proteinExistence type="predicted"/>
<sequence>MNYLRKPKIPVFGQLNVCLNLGRGEANDINSKLNILIGHLAENDIRGELSFIEKALGIREVKALYEEKYKEYFSHRKLSEKLGENGYPISHQILARMEQCLTYLYPHIPNILLDGLGKAQIEKLLHIHRNAQSAWDKYKDEHSPHATFDEVWMNVLSGFDEDPTEFAIETFQDSLIGKLSEAFSYEVSYDTLKIDIDLEERKLRRLIEKQPHITQLATESALRAQGSENGGGTKRQ</sequence>
<dbReference type="Proteomes" id="UP000237229">
    <property type="component" value="Unassembled WGS sequence"/>
</dbReference>
<comment type="caution">
    <text evidence="1">The sequence shown here is derived from an EMBL/GenBank/DDBJ whole genome shotgun (WGS) entry which is preliminary data.</text>
</comment>
<dbReference type="NCBIfam" id="TIGR03764">
    <property type="entry name" value="ICE_PFGI_1_parB"/>
    <property type="match status" value="1"/>
</dbReference>
<dbReference type="InterPro" id="IPR022304">
    <property type="entry name" value="ICE_PFGI_1_ParB"/>
</dbReference>
<keyword evidence="2" id="KW-1185">Reference proteome</keyword>
<organism evidence="1 2">
    <name type="scientific">Avibacterium endocarditidis</name>
    <dbReference type="NCBI Taxonomy" id="380674"/>
    <lineage>
        <taxon>Bacteria</taxon>
        <taxon>Pseudomonadati</taxon>
        <taxon>Pseudomonadota</taxon>
        <taxon>Gammaproteobacteria</taxon>
        <taxon>Pasteurellales</taxon>
        <taxon>Pasteurellaceae</taxon>
        <taxon>Avibacterium</taxon>
    </lineage>
</organism>
<dbReference type="EMBL" id="PQVI01000003">
    <property type="protein sequence ID" value="POY43217.1"/>
    <property type="molecule type" value="Genomic_DNA"/>
</dbReference>
<evidence type="ECO:0000313" key="1">
    <source>
        <dbReference type="EMBL" id="POY43217.1"/>
    </source>
</evidence>
<reference evidence="1 2" key="1">
    <citation type="submission" date="2018-02" db="EMBL/GenBank/DDBJ databases">
        <title>Classification genera of Pasteurellaceae by whole genome sequence comparison.</title>
        <authorList>
            <person name="Christensen H."/>
        </authorList>
    </citation>
    <scope>NUCLEOTIDE SEQUENCE [LARGE SCALE GENOMIC DNA]</scope>
    <source>
        <strain evidence="1 2">20186H4H1</strain>
    </source>
</reference>
<evidence type="ECO:0000313" key="2">
    <source>
        <dbReference type="Proteomes" id="UP000237229"/>
    </source>
</evidence>
<accession>A0ABX4ZX76</accession>
<protein>
    <submittedName>
        <fullName evidence="1">Uncharacterized protein</fullName>
    </submittedName>
</protein>
<name>A0ABX4ZX76_9PAST</name>